<name>Q9U2X7_CAEEL</name>
<dbReference type="RefSeq" id="NP_507898.1">
    <property type="nucleotide sequence ID" value="NM_075497.3"/>
</dbReference>
<dbReference type="CTD" id="190971"/>
<dbReference type="CDD" id="cd22150">
    <property type="entry name" value="F-box_CeFBXA-like"/>
    <property type="match status" value="1"/>
</dbReference>
<dbReference type="PIR" id="T26440">
    <property type="entry name" value="T26440"/>
</dbReference>
<evidence type="ECO:0000259" key="1">
    <source>
        <dbReference type="PROSITE" id="PS50181"/>
    </source>
</evidence>
<dbReference type="UCSC" id="Y113G7B.6">
    <property type="organism name" value="c. elegans"/>
</dbReference>
<dbReference type="AGR" id="WB:WBGene00013757"/>
<dbReference type="InterPro" id="IPR001810">
    <property type="entry name" value="F-box_dom"/>
</dbReference>
<dbReference type="InterPro" id="IPR002900">
    <property type="entry name" value="DUF38/FTH_CAE_spp"/>
</dbReference>
<dbReference type="PANTHER" id="PTHR23015:SF4">
    <property type="entry name" value="DUF38 DOMAIN-CONTAINING PROTEIN-RELATED"/>
    <property type="match status" value="1"/>
</dbReference>
<accession>Q9U2X7</accession>
<dbReference type="Pfam" id="PF01827">
    <property type="entry name" value="FTH"/>
    <property type="match status" value="1"/>
</dbReference>
<dbReference type="Proteomes" id="UP000001940">
    <property type="component" value="Chromosome V"/>
</dbReference>
<evidence type="ECO:0000313" key="3">
    <source>
        <dbReference type="Proteomes" id="UP000001940"/>
    </source>
</evidence>
<dbReference type="Pfam" id="PF00646">
    <property type="entry name" value="F-box"/>
    <property type="match status" value="1"/>
</dbReference>
<dbReference type="Bgee" id="WBGene00013757">
    <property type="expression patterns" value="Expressed in adult organism"/>
</dbReference>
<dbReference type="STRING" id="6239.Y113G7B.6.1"/>
<dbReference type="FunCoup" id="Q9U2X7">
    <property type="interactions" value="1523"/>
</dbReference>
<dbReference type="PANTHER" id="PTHR23015">
    <property type="entry name" value="UNCHARACTERIZED C.ELEGANS PROTEIN"/>
    <property type="match status" value="1"/>
</dbReference>
<dbReference type="KEGG" id="cel:CELE_Y113G7B.6"/>
<dbReference type="GeneID" id="190971"/>
<evidence type="ECO:0000313" key="4">
    <source>
        <dbReference type="WormBase" id="Y113G7B.6"/>
    </source>
</evidence>
<dbReference type="AlphaFoldDB" id="Q9U2X7"/>
<gene>
    <name evidence="2 4" type="primary">fbxa-113</name>
    <name evidence="2" type="ORF">CELE_Y113G7B.6</name>
    <name evidence="4" type="ORF">Y113G7B.6</name>
</gene>
<dbReference type="OMA" id="ETHCKIR"/>
<proteinExistence type="predicted"/>
<reference evidence="2 3" key="1">
    <citation type="journal article" date="1998" name="Science">
        <title>Genome sequence of the nematode C. elegans: a platform for investigating biology.</title>
        <authorList>
            <consortium name="The C. elegans sequencing consortium"/>
            <person name="Sulson J.E."/>
            <person name="Waterston R."/>
        </authorList>
    </citation>
    <scope>NUCLEOTIDE SEQUENCE [LARGE SCALE GENOMIC DNA]</scope>
    <source>
        <strain evidence="2 3">Bristol N2</strain>
    </source>
</reference>
<dbReference type="PROSITE" id="PS50181">
    <property type="entry name" value="FBOX"/>
    <property type="match status" value="1"/>
</dbReference>
<protein>
    <submittedName>
        <fullName evidence="2">F-box domain-containing protein</fullName>
    </submittedName>
</protein>
<dbReference type="WormBase" id="Y113G7B.6">
    <property type="protein sequence ID" value="CE23288"/>
    <property type="gene ID" value="WBGene00013757"/>
    <property type="gene designation" value="fbxa-113"/>
</dbReference>
<evidence type="ECO:0000313" key="2">
    <source>
        <dbReference type="EMBL" id="CAB54328.1"/>
    </source>
</evidence>
<dbReference type="EMBL" id="BX284605">
    <property type="protein sequence ID" value="CAB54328.1"/>
    <property type="molecule type" value="Genomic_DNA"/>
</dbReference>
<dbReference type="PaxDb" id="6239-Y113G7B.6"/>
<dbReference type="InParanoid" id="Q9U2X7"/>
<feature type="domain" description="F-box" evidence="1">
    <location>
        <begin position="15"/>
        <end position="62"/>
    </location>
</feature>
<sequence length="309" mass="35294">MAEKLDLEAKKISEGPTLSDMPIGVIHEIVDNLEGMKRLVLRKVCRKLRDFMDNKDPGIRKISVEVSEEPPHCLDIDDCCISYDISGDGCTVQAFGGSNKYIEKVPLIGILDDLAVILKNPKLRLNLLEVSAFEEQRAILKAFGEISSMLHTKRITLEGFEPCDFISMLSYFKPGILGEINIENLSNFTDTTQVCDLFELEQWKQAKSISIISKKHFNFPIEHLFHLSRFQVNWMRLSVDDAIKIRDVIMKSSHFESGMILAEYEIEPEVVRVFDPNYNEAGNFDLVKCEIEKFLVKIYGKSLIIKKID</sequence>
<dbReference type="SMART" id="SM00256">
    <property type="entry name" value="FBOX"/>
    <property type="match status" value="1"/>
</dbReference>
<keyword evidence="3" id="KW-1185">Reference proteome</keyword>
<organism evidence="2 3">
    <name type="scientific">Caenorhabditis elegans</name>
    <dbReference type="NCBI Taxonomy" id="6239"/>
    <lineage>
        <taxon>Eukaryota</taxon>
        <taxon>Metazoa</taxon>
        <taxon>Ecdysozoa</taxon>
        <taxon>Nematoda</taxon>
        <taxon>Chromadorea</taxon>
        <taxon>Rhabditida</taxon>
        <taxon>Rhabditina</taxon>
        <taxon>Rhabditomorpha</taxon>
        <taxon>Rhabditoidea</taxon>
        <taxon>Rhabditidae</taxon>
        <taxon>Peloderinae</taxon>
        <taxon>Caenorhabditis</taxon>
    </lineage>
</organism>
<dbReference type="PhylomeDB" id="Q9U2X7"/>
<dbReference type="InterPro" id="IPR040161">
    <property type="entry name" value="FB224"/>
</dbReference>
<dbReference type="HOGENOM" id="CLU_030831_3_0_1"/>